<accession>Q2GHQ6</accession>
<dbReference type="Proteomes" id="UP000008320">
    <property type="component" value="Chromosome"/>
</dbReference>
<dbReference type="HOGENOM" id="CLU_577136_0_0_5"/>
<gene>
    <name evidence="1" type="ordered locus">ECH_0203</name>
</gene>
<proteinExistence type="predicted"/>
<name>Q2GHQ6_EHRCR</name>
<organism evidence="1 2">
    <name type="scientific">Ehrlichia chaffeensis (strain ATCC CRL-10679 / Arkansas)</name>
    <dbReference type="NCBI Taxonomy" id="205920"/>
    <lineage>
        <taxon>Bacteria</taxon>
        <taxon>Pseudomonadati</taxon>
        <taxon>Pseudomonadota</taxon>
        <taxon>Alphaproteobacteria</taxon>
        <taxon>Rickettsiales</taxon>
        <taxon>Anaplasmataceae</taxon>
        <taxon>Ehrlichia</taxon>
    </lineage>
</organism>
<keyword evidence="2" id="KW-1185">Reference proteome</keyword>
<dbReference type="STRING" id="205920.ECH_0203"/>
<sequence length="473" mass="55438">MPKSKHKVRKYSTHSRLRNEIFEILSTDPLKLLLVIVPEVCDVPTADNENYRYHSIIQFYTNTSHKTIQDKKKARLLLKLWFKELINKISDRVIIFPEDQKIIDKALNKLFSNFKNISITQQTKDTLFKTFRKIILKSDINPELKEFFRSYALDMSSLTMYTREIIKEITSEITSAMNNPDATLLIACHGITGPYSNNYPNIPISQQIRYLYQHIMKIPPINPKTALNLFPKQHIVFSIQNKLINTRIKLKDHQNKTEKLLRHPYPWYSIINKLKQIIHIYIVKPRITKKTEIIKQIENAFTESIAYGDTTLFFKQLQIIRHNTNISWNPYYKDIKITIRSLSNMEPSAQDTMTIKEFVSNMKFYIKHEHVIYPTRNTTKQHLPSTSYTIREPITTGHNKSRKSNIIKNTKKAILHIAKNSTKSIKNKLRKVIRHKKTKSYEKLITPSTNFTFLDSTSSIKSTHTQPSTSTSL</sequence>
<evidence type="ECO:0000313" key="2">
    <source>
        <dbReference type="Proteomes" id="UP000008320"/>
    </source>
</evidence>
<reference evidence="1 2" key="1">
    <citation type="journal article" date="2006" name="PLoS Genet.">
        <title>Comparative genomics of emerging human ehrlichiosis agents.</title>
        <authorList>
            <person name="Dunning Hotopp J.C."/>
            <person name="Lin M."/>
            <person name="Madupu R."/>
            <person name="Crabtree J."/>
            <person name="Angiuoli S.V."/>
            <person name="Eisen J.A."/>
            <person name="Seshadri R."/>
            <person name="Ren Q."/>
            <person name="Wu M."/>
            <person name="Utterback T.R."/>
            <person name="Smith S."/>
            <person name="Lewis M."/>
            <person name="Khouri H."/>
            <person name="Zhang C."/>
            <person name="Niu H."/>
            <person name="Lin Q."/>
            <person name="Ohashi N."/>
            <person name="Zhi N."/>
            <person name="Nelson W."/>
            <person name="Brinkac L.M."/>
            <person name="Dodson R.J."/>
            <person name="Rosovitz M.J."/>
            <person name="Sundaram J."/>
            <person name="Daugherty S.C."/>
            <person name="Davidsen T."/>
            <person name="Durkin A.S."/>
            <person name="Gwinn M."/>
            <person name="Haft D.H."/>
            <person name="Selengut J.D."/>
            <person name="Sullivan S.A."/>
            <person name="Zafar N."/>
            <person name="Zhou L."/>
            <person name="Benahmed F."/>
            <person name="Forberger H."/>
            <person name="Halpin R."/>
            <person name="Mulligan S."/>
            <person name="Robinson J."/>
            <person name="White O."/>
            <person name="Rikihisa Y."/>
            <person name="Tettelin H."/>
        </authorList>
    </citation>
    <scope>NUCLEOTIDE SEQUENCE [LARGE SCALE GENOMIC DNA]</scope>
    <source>
        <strain evidence="2">ATCC CRL-10679 / Arkansas</strain>
    </source>
</reference>
<evidence type="ECO:0000313" key="1">
    <source>
        <dbReference type="EMBL" id="ABD44912.1"/>
    </source>
</evidence>
<dbReference type="AlphaFoldDB" id="Q2GHQ6"/>
<protein>
    <submittedName>
        <fullName evidence="1">Uncharacterized protein</fullName>
    </submittedName>
</protein>
<dbReference type="KEGG" id="ech:ECH_0203"/>
<dbReference type="OrthoDB" id="7163219at2"/>
<dbReference type="RefSeq" id="WP_011452456.1">
    <property type="nucleotide sequence ID" value="NC_007799.1"/>
</dbReference>
<dbReference type="EMBL" id="CP000236">
    <property type="protein sequence ID" value="ABD44912.1"/>
    <property type="molecule type" value="Genomic_DNA"/>
</dbReference>